<protein>
    <submittedName>
        <fullName evidence="1">Uncharacterized protein</fullName>
    </submittedName>
</protein>
<organism evidence="1 2">
    <name type="scientific">Hemibagrus wyckioides</name>
    <dbReference type="NCBI Taxonomy" id="337641"/>
    <lineage>
        <taxon>Eukaryota</taxon>
        <taxon>Metazoa</taxon>
        <taxon>Chordata</taxon>
        <taxon>Craniata</taxon>
        <taxon>Vertebrata</taxon>
        <taxon>Euteleostomi</taxon>
        <taxon>Actinopterygii</taxon>
        <taxon>Neopterygii</taxon>
        <taxon>Teleostei</taxon>
        <taxon>Ostariophysi</taxon>
        <taxon>Siluriformes</taxon>
        <taxon>Bagridae</taxon>
        <taxon>Hemibagrus</taxon>
    </lineage>
</organism>
<dbReference type="Proteomes" id="UP000824219">
    <property type="component" value="Linkage Group LG26"/>
</dbReference>
<dbReference type="EMBL" id="JAHKSW010000026">
    <property type="protein sequence ID" value="KAG7315948.1"/>
    <property type="molecule type" value="Genomic_DNA"/>
</dbReference>
<name>A0A9D3SDL6_9TELE</name>
<comment type="caution">
    <text evidence="1">The sequence shown here is derived from an EMBL/GenBank/DDBJ whole genome shotgun (WGS) entry which is preliminary data.</text>
</comment>
<gene>
    <name evidence="1" type="ORF">KOW79_020814</name>
</gene>
<evidence type="ECO:0000313" key="1">
    <source>
        <dbReference type="EMBL" id="KAG7315948.1"/>
    </source>
</evidence>
<evidence type="ECO:0000313" key="2">
    <source>
        <dbReference type="Proteomes" id="UP000824219"/>
    </source>
</evidence>
<sequence length="74" mass="8396">MRFSGIIIDVNISRTTVALLHQDKFGFLMECRASLHVPNADTQKKGERKSLKRLAYKTHLDKDSKFVNLDSGGF</sequence>
<keyword evidence="2" id="KW-1185">Reference proteome</keyword>
<proteinExistence type="predicted"/>
<reference evidence="1 2" key="1">
    <citation type="submission" date="2021-06" db="EMBL/GenBank/DDBJ databases">
        <title>Chromosome-level genome assembly of the red-tail catfish (Hemibagrus wyckioides).</title>
        <authorList>
            <person name="Shao F."/>
        </authorList>
    </citation>
    <scope>NUCLEOTIDE SEQUENCE [LARGE SCALE GENOMIC DNA]</scope>
    <source>
        <strain evidence="1">EC202008001</strain>
        <tissue evidence="1">Blood</tissue>
    </source>
</reference>
<accession>A0A9D3SDL6</accession>
<dbReference type="AlphaFoldDB" id="A0A9D3SDL6"/>